<comment type="caution">
    <text evidence="1">The sequence shown here is derived from an EMBL/GenBank/DDBJ whole genome shotgun (WGS) entry which is preliminary data.</text>
</comment>
<keyword evidence="2" id="KW-1185">Reference proteome</keyword>
<reference evidence="1 2" key="1">
    <citation type="submission" date="2018-07" db="EMBL/GenBank/DDBJ databases">
        <title>Genome analysis of Runella aurantiaca.</title>
        <authorList>
            <person name="Yang X."/>
        </authorList>
    </citation>
    <scope>NUCLEOTIDE SEQUENCE [LARGE SCALE GENOMIC DNA]</scope>
    <source>
        <strain evidence="1 2">YX9</strain>
    </source>
</reference>
<dbReference type="EMBL" id="QPIW01000013">
    <property type="protein sequence ID" value="RDB04777.1"/>
    <property type="molecule type" value="Genomic_DNA"/>
</dbReference>
<dbReference type="AlphaFoldDB" id="A0A369I8E2"/>
<dbReference type="OrthoDB" id="1525375at2"/>
<accession>A0A369I8E2</accession>
<proteinExistence type="predicted"/>
<evidence type="ECO:0000313" key="2">
    <source>
        <dbReference type="Proteomes" id="UP000253141"/>
    </source>
</evidence>
<organism evidence="1 2">
    <name type="scientific">Runella aurantiaca</name>
    <dbReference type="NCBI Taxonomy" id="2282308"/>
    <lineage>
        <taxon>Bacteria</taxon>
        <taxon>Pseudomonadati</taxon>
        <taxon>Bacteroidota</taxon>
        <taxon>Cytophagia</taxon>
        <taxon>Cytophagales</taxon>
        <taxon>Spirosomataceae</taxon>
        <taxon>Runella</taxon>
    </lineage>
</organism>
<name>A0A369I8E2_9BACT</name>
<sequence>MLSICDGLRFSYIPGINEINYKLPEGLNSWLSSGKMYLPASDIIDNQFTISTYEYLDFLTPFVYEINRLSCASLETINNITKDNISPKFLGWLLVKYYYSAFFSAHSILRICGHGILNVDPNSLNQIKRLANNYGYNSSNISSGLYCIEINQLNNKYKFYKDDKYDNSHEGLWLRFLHFLNQTSPLIYNHLPSYDAYEIISKLDELVTAITNNGAIKGNWLSKIRNLINYSHAYNVWYPYKGYSKELDNIFTYQSLCKGNPLNIELESFKRKDLLYFVRTCQLINSINFGLLKDLKDRHPQNKSFVLKGIIGYHNLYNKTSEFNTGLIH</sequence>
<gene>
    <name evidence="1" type="ORF">DVG78_16095</name>
</gene>
<evidence type="ECO:0000313" key="1">
    <source>
        <dbReference type="EMBL" id="RDB04777.1"/>
    </source>
</evidence>
<dbReference type="Proteomes" id="UP000253141">
    <property type="component" value="Unassembled WGS sequence"/>
</dbReference>
<dbReference type="RefSeq" id="WP_114462090.1">
    <property type="nucleotide sequence ID" value="NZ_QPIW01000013.1"/>
</dbReference>
<protein>
    <submittedName>
        <fullName evidence="1">Uncharacterized protein</fullName>
    </submittedName>
</protein>